<keyword evidence="3 11" id="KW-0812">Transmembrane</keyword>
<gene>
    <name evidence="16" type="ORF">AOXY_G3700</name>
</gene>
<keyword evidence="17" id="KW-1185">Reference proteome</keyword>
<evidence type="ECO:0000256" key="7">
    <source>
        <dbReference type="ARBA" id="ARBA00023136"/>
    </source>
</evidence>
<keyword evidence="2" id="KW-1003">Cell membrane</keyword>
<dbReference type="InterPro" id="IPR035986">
    <property type="entry name" value="PKD_dom_sf"/>
</dbReference>
<dbReference type="Pfam" id="PF22352">
    <property type="entry name" value="K319L-like_PKD"/>
    <property type="match status" value="5"/>
</dbReference>
<feature type="signal peptide" evidence="12">
    <location>
        <begin position="1"/>
        <end position="18"/>
    </location>
</feature>
<dbReference type="FunFam" id="2.60.40.10:FF:000319">
    <property type="entry name" value="Dyslexia-associated protein KIAA0319 homolog"/>
    <property type="match status" value="1"/>
</dbReference>
<keyword evidence="8" id="KW-0325">Glycoprotein</keyword>
<dbReference type="PROSITE" id="PS50268">
    <property type="entry name" value="CADHERIN_2"/>
    <property type="match status" value="1"/>
</dbReference>
<evidence type="ECO:0000313" key="17">
    <source>
        <dbReference type="Proteomes" id="UP001230051"/>
    </source>
</evidence>
<dbReference type="GO" id="GO:0005509">
    <property type="term" value="F:calcium ion binding"/>
    <property type="evidence" value="ECO:0007669"/>
    <property type="project" value="UniProtKB-UniRule"/>
</dbReference>
<dbReference type="InterPro" id="IPR000601">
    <property type="entry name" value="PKD_dom"/>
</dbReference>
<feature type="domain" description="PKD" evidence="13">
    <location>
        <begin position="544"/>
        <end position="616"/>
    </location>
</feature>
<dbReference type="InterPro" id="IPR011106">
    <property type="entry name" value="MANSC_N"/>
</dbReference>
<comment type="caution">
    <text evidence="16">The sequence shown here is derived from an EMBL/GenBank/DDBJ whole genome shotgun (WGS) entry which is preliminary data.</text>
</comment>
<evidence type="ECO:0000259" key="15">
    <source>
        <dbReference type="PROSITE" id="PS50986"/>
    </source>
</evidence>
<protein>
    <submittedName>
        <fullName evidence="16">Dyslexia-associated protein KIAA0319 isoform X1</fullName>
    </submittedName>
</protein>
<dbReference type="SMART" id="SM00765">
    <property type="entry name" value="MANEC"/>
    <property type="match status" value="1"/>
</dbReference>
<dbReference type="SMART" id="SM00089">
    <property type="entry name" value="PKD"/>
    <property type="match status" value="5"/>
</dbReference>
<evidence type="ECO:0000259" key="13">
    <source>
        <dbReference type="PROSITE" id="PS50093"/>
    </source>
</evidence>
<proteinExistence type="predicted"/>
<keyword evidence="5" id="KW-0677">Repeat</keyword>
<dbReference type="GO" id="GO:0031410">
    <property type="term" value="C:cytoplasmic vesicle"/>
    <property type="evidence" value="ECO:0007669"/>
    <property type="project" value="TreeGrafter"/>
</dbReference>
<dbReference type="InterPro" id="IPR013980">
    <property type="entry name" value="MANSC_dom"/>
</dbReference>
<dbReference type="AlphaFoldDB" id="A0AAD8GFX4"/>
<evidence type="ECO:0000256" key="5">
    <source>
        <dbReference type="ARBA" id="ARBA00022737"/>
    </source>
</evidence>
<evidence type="ECO:0000256" key="12">
    <source>
        <dbReference type="SAM" id="SignalP"/>
    </source>
</evidence>
<feature type="domain" description="Cadherin" evidence="14">
    <location>
        <begin position="494"/>
        <end position="625"/>
    </location>
</feature>
<feature type="domain" description="MANSC" evidence="15">
    <location>
        <begin position="12"/>
        <end position="98"/>
    </location>
</feature>
<evidence type="ECO:0000256" key="11">
    <source>
        <dbReference type="SAM" id="Phobius"/>
    </source>
</evidence>
<evidence type="ECO:0000256" key="10">
    <source>
        <dbReference type="SAM" id="MobiDB-lite"/>
    </source>
</evidence>
<dbReference type="FunFam" id="2.60.40.10:FF:000257">
    <property type="entry name" value="Dyslexia-associated protein KIAA0319-like"/>
    <property type="match status" value="1"/>
</dbReference>
<dbReference type="PANTHER" id="PTHR46182:SF1">
    <property type="entry name" value="DYSLEXIA-ASSOCIATED PROTEIN KIAA0319"/>
    <property type="match status" value="1"/>
</dbReference>
<dbReference type="PROSITE" id="PS50986">
    <property type="entry name" value="MANSC"/>
    <property type="match status" value="1"/>
</dbReference>
<dbReference type="EMBL" id="JAGXEW010000003">
    <property type="protein sequence ID" value="KAK1173557.1"/>
    <property type="molecule type" value="Genomic_DNA"/>
</dbReference>
<accession>A0AAD8GFX4</accession>
<dbReference type="GO" id="GO:0007156">
    <property type="term" value="P:homophilic cell adhesion via plasma membrane adhesion molecules"/>
    <property type="evidence" value="ECO:0007669"/>
    <property type="project" value="InterPro"/>
</dbReference>
<feature type="chain" id="PRO_5041974436" evidence="12">
    <location>
        <begin position="19"/>
        <end position="1068"/>
    </location>
</feature>
<evidence type="ECO:0000256" key="9">
    <source>
        <dbReference type="PROSITE-ProRule" id="PRU00043"/>
    </source>
</evidence>
<organism evidence="16 17">
    <name type="scientific">Acipenser oxyrinchus oxyrinchus</name>
    <dbReference type="NCBI Taxonomy" id="40147"/>
    <lineage>
        <taxon>Eukaryota</taxon>
        <taxon>Metazoa</taxon>
        <taxon>Chordata</taxon>
        <taxon>Craniata</taxon>
        <taxon>Vertebrata</taxon>
        <taxon>Euteleostomi</taxon>
        <taxon>Actinopterygii</taxon>
        <taxon>Chondrostei</taxon>
        <taxon>Acipenseriformes</taxon>
        <taxon>Acipenseridae</taxon>
        <taxon>Acipenser</taxon>
    </lineage>
</organism>
<dbReference type="InterPro" id="IPR022409">
    <property type="entry name" value="PKD/Chitinase_dom"/>
</dbReference>
<dbReference type="GO" id="GO:0005886">
    <property type="term" value="C:plasma membrane"/>
    <property type="evidence" value="ECO:0007669"/>
    <property type="project" value="UniProtKB-SubCell"/>
</dbReference>
<evidence type="ECO:0000256" key="2">
    <source>
        <dbReference type="ARBA" id="ARBA00022475"/>
    </source>
</evidence>
<feature type="transmembrane region" description="Helical" evidence="11">
    <location>
        <begin position="952"/>
        <end position="974"/>
    </location>
</feature>
<evidence type="ECO:0000256" key="8">
    <source>
        <dbReference type="ARBA" id="ARBA00023180"/>
    </source>
</evidence>
<reference evidence="16" key="1">
    <citation type="submission" date="2022-02" db="EMBL/GenBank/DDBJ databases">
        <title>Atlantic sturgeon de novo genome assembly.</title>
        <authorList>
            <person name="Stock M."/>
            <person name="Klopp C."/>
            <person name="Guiguen Y."/>
            <person name="Cabau C."/>
            <person name="Parinello H."/>
            <person name="Santidrian Yebra-Pimentel E."/>
            <person name="Kuhl H."/>
            <person name="Dirks R.P."/>
            <person name="Guessner J."/>
            <person name="Wuertz S."/>
            <person name="Du K."/>
            <person name="Schartl M."/>
        </authorList>
    </citation>
    <scope>NUCLEOTIDE SEQUENCE</scope>
    <source>
        <strain evidence="16">STURGEONOMICS-FGT-2020</strain>
        <tissue evidence="16">Whole blood</tissue>
    </source>
</reference>
<dbReference type="FunFam" id="2.60.40.10:FF:000258">
    <property type="entry name" value="Dyslexia-associated protein KIAA0319 homolog"/>
    <property type="match status" value="1"/>
</dbReference>
<dbReference type="Pfam" id="PF23620">
    <property type="entry name" value="KIAA0319"/>
    <property type="match status" value="1"/>
</dbReference>
<keyword evidence="7 11" id="KW-0472">Membrane</keyword>
<dbReference type="InterPro" id="IPR013783">
    <property type="entry name" value="Ig-like_fold"/>
</dbReference>
<keyword evidence="9" id="KW-0106">Calcium</keyword>
<dbReference type="PROSITE" id="PS50093">
    <property type="entry name" value="PKD"/>
    <property type="match status" value="1"/>
</dbReference>
<evidence type="ECO:0000259" key="14">
    <source>
        <dbReference type="PROSITE" id="PS50268"/>
    </source>
</evidence>
<evidence type="ECO:0000256" key="4">
    <source>
        <dbReference type="ARBA" id="ARBA00022729"/>
    </source>
</evidence>
<evidence type="ECO:0000256" key="1">
    <source>
        <dbReference type="ARBA" id="ARBA00004236"/>
    </source>
</evidence>
<comment type="subcellular location">
    <subcellularLocation>
        <location evidence="1">Cell membrane</location>
    </subcellularLocation>
</comment>
<keyword evidence="4 12" id="KW-0732">Signal</keyword>
<dbReference type="GO" id="GO:0001764">
    <property type="term" value="P:neuron migration"/>
    <property type="evidence" value="ECO:0007669"/>
    <property type="project" value="TreeGrafter"/>
</dbReference>
<keyword evidence="6 11" id="KW-1133">Transmembrane helix</keyword>
<feature type="compositionally biased region" description="Polar residues" evidence="10">
    <location>
        <begin position="1044"/>
        <end position="1055"/>
    </location>
</feature>
<dbReference type="InterPro" id="IPR029865">
    <property type="entry name" value="KIAA0319-like"/>
</dbReference>
<dbReference type="SUPFAM" id="SSF49299">
    <property type="entry name" value="PKD domain"/>
    <property type="match status" value="4"/>
</dbReference>
<name>A0AAD8GFX4_ACIOX</name>
<evidence type="ECO:0000313" key="16">
    <source>
        <dbReference type="EMBL" id="KAK1173557.1"/>
    </source>
</evidence>
<dbReference type="Proteomes" id="UP001230051">
    <property type="component" value="Unassembled WGS sequence"/>
</dbReference>
<evidence type="ECO:0000256" key="3">
    <source>
        <dbReference type="ARBA" id="ARBA00022692"/>
    </source>
</evidence>
<dbReference type="InterPro" id="IPR056502">
    <property type="entry name" value="KIAA0319-like_C"/>
</dbReference>
<feature type="region of interest" description="Disordered" evidence="10">
    <location>
        <begin position="1005"/>
        <end position="1068"/>
    </location>
</feature>
<evidence type="ECO:0000256" key="6">
    <source>
        <dbReference type="ARBA" id="ARBA00022989"/>
    </source>
</evidence>
<dbReference type="Pfam" id="PF23597">
    <property type="entry name" value="KIAA0319_N"/>
    <property type="match status" value="1"/>
</dbReference>
<dbReference type="PANTHER" id="PTHR46182">
    <property type="entry name" value="FI19480P1"/>
    <property type="match status" value="1"/>
</dbReference>
<dbReference type="Gene3D" id="2.60.40.10">
    <property type="entry name" value="Immunoglobulins"/>
    <property type="match status" value="5"/>
</dbReference>
<dbReference type="CDD" id="cd00146">
    <property type="entry name" value="PKD"/>
    <property type="match status" value="4"/>
</dbReference>
<sequence>MALVLCPLYLMLLSTITGGLVEQCREGATFPDAIISPNLKTTHILRVPHALSMLDCTAACCNLPGCDLAWLFENHCYIVNCQHKDSCEPKKRTSVDSYLTFVQRASPQTLALQSLVRGRLHSQHSSQGDPSASVEDISNLKDYNLFARDQSFEQPSLVGEYPEDYRPLESGGSFLNPKPEQKESSGFLHWQLVTGKNKFSLLSGETGGSEEESLDLQNGIILQNSSQMREQEGVEGKQITPTEAASVFLEKSNTMSFPGIVNVRTDKKDSVPLHNISLTSTEITPTTKASQVPYTTQKKDLATTLPTSTMPAQPTTAKPTIASTSTLQRVKGLVVSAGDNVEVILPKNEVELNAFVVPSPPKETFYSYEWSLISHPADYEGEMESKHTKSLKLSRLSPGLYIFKVTVNGDNSYGESFVNVTVKPAARVNKPPTAIASPRTQDVSLPTSSTFIDGSQSIDDDKIVSYHWEEIKGPLREHKASADSPILHLSDLVPGNYTFRLTVIDSDGAANSTTAMVTVNKPVDYPPVANAGPNQAITLLHNYITLNGNQSSDDHQIASYEWSLSPNSKDKVVAMQGVRTQYLQLSAMQEGDYTFQLTVTDSAGQQATAQVTVIVQPENNSPPVAVVGPDKELTFPVESTTLDGSKSTDDQGIVLYQWQNISGPSGVKIENGNTQLATVTGLRIGTYRFRLTVKDQQGLTSTAVAAVTVKKERNIPPVAHAGGSTVVVLPNNSVVLNGSKSTDDQGIVSYLWIRDGQSPAAGDVLYGSDHEAVLQLINLVEGTYIFQLRVTDAKGDSSTDTATVEVRPDPRKKDLVEMELQVGASQLTEQQKDTLVRQLAVLLNVLDSDIKVQKIQAHSDLSTVMTFYVLSGQQVLKGMELARTLRGQLMKEKADFLMCRVLRVDTVLCLLVCSDHGHCDPVTKRCVCYPFWMDNLIRRYFGDGESNCEWSVLYVVVATFVVLVLIIAIGWVYICCCKRKRRTKVKKKNKYTILDNIDEQERMEPRPKYGIKHRSTDHNSSLMMSESEFESEQDTIFTREKTSKGNPKNGVNSPVKNGDAFSYPPKDR</sequence>
<dbReference type="InterPro" id="IPR002126">
    <property type="entry name" value="Cadherin-like_dom"/>
</dbReference>
<dbReference type="FunFam" id="2.60.40.10:FF:000061">
    <property type="entry name" value="Dyslexia-associated protein KIAA0319 homolog"/>
    <property type="match status" value="2"/>
</dbReference>